<keyword evidence="8" id="KW-0732">Signal</keyword>
<evidence type="ECO:0000256" key="2">
    <source>
        <dbReference type="ARBA" id="ARBA00022452"/>
    </source>
</evidence>
<evidence type="ECO:0000256" key="3">
    <source>
        <dbReference type="ARBA" id="ARBA00022692"/>
    </source>
</evidence>
<dbReference type="Gene3D" id="1.20.1600.10">
    <property type="entry name" value="Outer membrane efflux proteins (OEP)"/>
    <property type="match status" value="1"/>
</dbReference>
<keyword evidence="5 8" id="KW-0564">Palmitate</keyword>
<keyword evidence="7 8" id="KW-0449">Lipoprotein</keyword>
<keyword evidence="3 8" id="KW-0812">Transmembrane</keyword>
<dbReference type="InterPro" id="IPR010131">
    <property type="entry name" value="MdtP/NodT-like"/>
</dbReference>
<dbReference type="PANTHER" id="PTHR30203:SF33">
    <property type="entry name" value="BLR4455 PROTEIN"/>
    <property type="match status" value="1"/>
</dbReference>
<feature type="signal peptide" evidence="8">
    <location>
        <begin position="1"/>
        <end position="22"/>
    </location>
</feature>
<accession>A0A0U4XTR1</accession>
<organism evidence="10 11">
    <name type="scientific">Pseudomonas oryzihabitans</name>
    <dbReference type="NCBI Taxonomy" id="47885"/>
    <lineage>
        <taxon>Bacteria</taxon>
        <taxon>Pseudomonadati</taxon>
        <taxon>Pseudomonadota</taxon>
        <taxon>Gammaproteobacteria</taxon>
        <taxon>Pseudomonadales</taxon>
        <taxon>Pseudomonadaceae</taxon>
        <taxon>Pseudomonas</taxon>
    </lineage>
</organism>
<keyword evidence="6" id="KW-0998">Cell outer membrane</keyword>
<evidence type="ECO:0000256" key="9">
    <source>
        <dbReference type="SAM" id="MobiDB-lite"/>
    </source>
</evidence>
<sequence>MTPLLRLPTLTLALLLAGCTLGPDYQRPTTTVPVAYRHAEGWQAAAPKDLDIRGDWWRRYDDPTLDRLMVQLNQRNQSLAQAEATYRQSLALVRQARASLFPTLSSSLGATRSGRGGGSGSNTVIRNSSGTSSTFSSGGVSTINNSYDASLGVSWEVDLWGRVRRQVESDRATAQASAAELAATRLSLQTQLATNYLQLRVLDAQQRLLDATVAAYERSLRLTQNQYRAGIVTPADVAQATTQLKSTQADAIDLRYQRAQLENAIAVLVGEVPANFQLAAVKAIPQLPPLPSAVPSALLERRPDIAQAERQVMAANAAIGVAEAAYYPDLTLSASGGYSASQWGSLVSTPNRFWSIGPSFALALFDGGLRRAQVESAEASYDARVAGYRQTVLDGFREVEDYLVQLRTYDDEAGVRQEALDAARRALQLAENQYQAGLIDYLNVVTLQTTALSNERTNLTLLGSRLSTSVQLIAALGGGWDGNLTPPAPPRRP</sequence>
<dbReference type="PROSITE" id="PS51257">
    <property type="entry name" value="PROKAR_LIPOPROTEIN"/>
    <property type="match status" value="1"/>
</dbReference>
<dbReference type="AlphaFoldDB" id="A0A0U4XTR1"/>
<dbReference type="Pfam" id="PF02321">
    <property type="entry name" value="OEP"/>
    <property type="match status" value="2"/>
</dbReference>
<feature type="chain" id="PRO_5006773309" evidence="8">
    <location>
        <begin position="23"/>
        <end position="493"/>
    </location>
</feature>
<dbReference type="Gene3D" id="2.20.200.10">
    <property type="entry name" value="Outer membrane efflux proteins (OEP)"/>
    <property type="match status" value="1"/>
</dbReference>
<feature type="compositionally biased region" description="Low complexity" evidence="9">
    <location>
        <begin position="128"/>
        <end position="138"/>
    </location>
</feature>
<proteinExistence type="inferred from homology"/>
<evidence type="ECO:0000256" key="5">
    <source>
        <dbReference type="ARBA" id="ARBA00023139"/>
    </source>
</evidence>
<reference evidence="10 11" key="1">
    <citation type="submission" date="2016-01" db="EMBL/GenBank/DDBJ databases">
        <title>Annotation of Pseudomonas oryzihabitans USDA-ARS-USMARC-56511.</title>
        <authorList>
            <person name="Harhay G.P."/>
            <person name="Harhay D.M."/>
            <person name="Smith T.P.L."/>
            <person name="Bono J.L."/>
            <person name="Heaton M.P."/>
            <person name="Clawson M.L."/>
            <person name="Chitko-Mckown C.G."/>
            <person name="Capik S.F."/>
            <person name="DeDonder K.D."/>
            <person name="Apley M.D."/>
            <person name="Lubbers B.V."/>
            <person name="White B.J."/>
            <person name="Larson R.L."/>
        </authorList>
    </citation>
    <scope>NUCLEOTIDE SEQUENCE [LARGE SCALE GENOMIC DNA]</scope>
    <source>
        <strain evidence="10 11">USDA-ARS-USMARC-56511</strain>
    </source>
</reference>
<evidence type="ECO:0000313" key="11">
    <source>
        <dbReference type="Proteomes" id="UP000064137"/>
    </source>
</evidence>
<evidence type="ECO:0000256" key="8">
    <source>
        <dbReference type="RuleBase" id="RU362097"/>
    </source>
</evidence>
<dbReference type="OrthoDB" id="9770517at2"/>
<comment type="subcellular location">
    <subcellularLocation>
        <location evidence="8">Cell outer membrane</location>
        <topology evidence="8">Lipid-anchor</topology>
    </subcellularLocation>
</comment>
<dbReference type="NCBIfam" id="TIGR01845">
    <property type="entry name" value="outer_NodT"/>
    <property type="match status" value="1"/>
</dbReference>
<dbReference type="Proteomes" id="UP000064137">
    <property type="component" value="Chromosome"/>
</dbReference>
<dbReference type="GO" id="GO:0009279">
    <property type="term" value="C:cell outer membrane"/>
    <property type="evidence" value="ECO:0007669"/>
    <property type="project" value="UniProtKB-SubCell"/>
</dbReference>
<protein>
    <submittedName>
        <fullName evidence="10">RND transporter</fullName>
    </submittedName>
</protein>
<evidence type="ECO:0000256" key="1">
    <source>
        <dbReference type="ARBA" id="ARBA00007613"/>
    </source>
</evidence>
<dbReference type="SUPFAM" id="SSF56954">
    <property type="entry name" value="Outer membrane efflux proteins (OEP)"/>
    <property type="match status" value="1"/>
</dbReference>
<evidence type="ECO:0000313" key="10">
    <source>
        <dbReference type="EMBL" id="ALZ84761.1"/>
    </source>
</evidence>
<keyword evidence="2 8" id="KW-1134">Transmembrane beta strand</keyword>
<dbReference type="InterPro" id="IPR003423">
    <property type="entry name" value="OMP_efflux"/>
</dbReference>
<evidence type="ECO:0000256" key="4">
    <source>
        <dbReference type="ARBA" id="ARBA00023136"/>
    </source>
</evidence>
<dbReference type="PANTHER" id="PTHR30203">
    <property type="entry name" value="OUTER MEMBRANE CATION EFFLUX PROTEIN"/>
    <property type="match status" value="1"/>
</dbReference>
<gene>
    <name evidence="10" type="ORF">APT59_11345</name>
</gene>
<feature type="region of interest" description="Disordered" evidence="9">
    <location>
        <begin position="111"/>
        <end position="138"/>
    </location>
</feature>
<evidence type="ECO:0000256" key="7">
    <source>
        <dbReference type="ARBA" id="ARBA00023288"/>
    </source>
</evidence>
<comment type="similarity">
    <text evidence="1 8">Belongs to the outer membrane factor (OMF) (TC 1.B.17) family.</text>
</comment>
<dbReference type="RefSeq" id="WP_059314936.1">
    <property type="nucleotide sequence ID" value="NZ_CP013987.1"/>
</dbReference>
<name>A0A0U4XTR1_9PSED</name>
<dbReference type="GO" id="GO:0015562">
    <property type="term" value="F:efflux transmembrane transporter activity"/>
    <property type="evidence" value="ECO:0007669"/>
    <property type="project" value="InterPro"/>
</dbReference>
<evidence type="ECO:0000256" key="6">
    <source>
        <dbReference type="ARBA" id="ARBA00023237"/>
    </source>
</evidence>
<keyword evidence="4 8" id="KW-0472">Membrane</keyword>
<dbReference type="KEGG" id="por:APT59_11345"/>
<dbReference type="EMBL" id="CP013987">
    <property type="protein sequence ID" value="ALZ84761.1"/>
    <property type="molecule type" value="Genomic_DNA"/>
</dbReference>